<evidence type="ECO:0000313" key="3">
    <source>
        <dbReference type="Proteomes" id="UP000516046"/>
    </source>
</evidence>
<dbReference type="RefSeq" id="WP_212507376.1">
    <property type="nucleotide sequence ID" value="NZ_CP060696.1"/>
</dbReference>
<keyword evidence="3" id="KW-1185">Reference proteome</keyword>
<name>A0A7G9WHZ9_9FIRM</name>
<dbReference type="EMBL" id="CP060696">
    <property type="protein sequence ID" value="QNO18311.1"/>
    <property type="molecule type" value="Genomic_DNA"/>
</dbReference>
<organism evidence="2 3">
    <name type="scientific">Caproicibacterium amylolyticum</name>
    <dbReference type="NCBI Taxonomy" id="2766537"/>
    <lineage>
        <taxon>Bacteria</taxon>
        <taxon>Bacillati</taxon>
        <taxon>Bacillota</taxon>
        <taxon>Clostridia</taxon>
        <taxon>Eubacteriales</taxon>
        <taxon>Oscillospiraceae</taxon>
        <taxon>Caproicibacterium</taxon>
    </lineage>
</organism>
<dbReference type="AlphaFoldDB" id="A0A7G9WHZ9"/>
<gene>
    <name evidence="2" type="ORF">H6X83_01205</name>
</gene>
<evidence type="ECO:0000313" key="2">
    <source>
        <dbReference type="EMBL" id="QNO18311.1"/>
    </source>
</evidence>
<dbReference type="KEGG" id="caml:H6X83_01205"/>
<feature type="signal peptide" evidence="1">
    <location>
        <begin position="1"/>
        <end position="20"/>
    </location>
</feature>
<sequence length="94" mass="9599">MKSSKWVAVSIAAGVLAVGAAVCKTIGKSTSVALTGTGYAGILAKDDKPVAAFAATGMRPHTFAGFTARTCAWICAASAKEALQKRRKAAERKA</sequence>
<evidence type="ECO:0000256" key="1">
    <source>
        <dbReference type="SAM" id="SignalP"/>
    </source>
</evidence>
<keyword evidence="1" id="KW-0732">Signal</keyword>
<protein>
    <recommendedName>
        <fullName evidence="4">Lipoprotein</fullName>
    </recommendedName>
</protein>
<feature type="chain" id="PRO_5039541979" description="Lipoprotein" evidence="1">
    <location>
        <begin position="21"/>
        <end position="94"/>
    </location>
</feature>
<proteinExistence type="predicted"/>
<evidence type="ECO:0008006" key="4">
    <source>
        <dbReference type="Google" id="ProtNLM"/>
    </source>
</evidence>
<dbReference type="Proteomes" id="UP000516046">
    <property type="component" value="Chromosome"/>
</dbReference>
<accession>A0A7G9WHZ9</accession>
<reference evidence="2 3" key="1">
    <citation type="submission" date="2020-08" db="EMBL/GenBank/DDBJ databases">
        <authorList>
            <person name="Ren C."/>
            <person name="Gu Y."/>
            <person name="Xu Y."/>
        </authorList>
    </citation>
    <scope>NUCLEOTIDE SEQUENCE [LARGE SCALE GENOMIC DNA]</scope>
    <source>
        <strain evidence="2 3">LBM18003</strain>
    </source>
</reference>